<reference evidence="5" key="1">
    <citation type="submission" date="2016-06" db="UniProtKB">
        <authorList>
            <consortium name="WormBaseParasite"/>
        </authorList>
    </citation>
    <scope>IDENTIFICATION</scope>
</reference>
<feature type="chain" id="PRO_5043137175" evidence="2">
    <location>
        <begin position="20"/>
        <end position="440"/>
    </location>
</feature>
<dbReference type="AlphaFoldDB" id="A0A182DYN7"/>
<dbReference type="EMBL" id="UYRW01000085">
    <property type="protein sequence ID" value="VDK62850.1"/>
    <property type="molecule type" value="Genomic_DNA"/>
</dbReference>
<keyword evidence="1" id="KW-1133">Transmembrane helix</keyword>
<evidence type="ECO:0000313" key="5">
    <source>
        <dbReference type="WBParaSite" id="nOo.2.0.1.t00788-RA"/>
    </source>
</evidence>
<keyword evidence="4" id="KW-1185">Reference proteome</keyword>
<evidence type="ECO:0000313" key="4">
    <source>
        <dbReference type="Proteomes" id="UP000271087"/>
    </source>
</evidence>
<evidence type="ECO:0000256" key="2">
    <source>
        <dbReference type="SAM" id="SignalP"/>
    </source>
</evidence>
<organism evidence="5">
    <name type="scientific">Onchocerca ochengi</name>
    <name type="common">Filarial nematode worm</name>
    <dbReference type="NCBI Taxonomy" id="42157"/>
    <lineage>
        <taxon>Eukaryota</taxon>
        <taxon>Metazoa</taxon>
        <taxon>Ecdysozoa</taxon>
        <taxon>Nematoda</taxon>
        <taxon>Chromadorea</taxon>
        <taxon>Rhabditida</taxon>
        <taxon>Spirurina</taxon>
        <taxon>Spiruromorpha</taxon>
        <taxon>Filarioidea</taxon>
        <taxon>Onchocercidae</taxon>
        <taxon>Onchocerca</taxon>
    </lineage>
</organism>
<dbReference type="WBParaSite" id="nOo.2.0.1.t00788-RA">
    <property type="protein sequence ID" value="nOo.2.0.1.t00788-RA"/>
    <property type="gene ID" value="nOo.2.0.1.g00788"/>
</dbReference>
<dbReference type="Proteomes" id="UP000271087">
    <property type="component" value="Unassembled WGS sequence"/>
</dbReference>
<proteinExistence type="predicted"/>
<keyword evidence="1" id="KW-0472">Membrane</keyword>
<feature type="signal peptide" evidence="2">
    <location>
        <begin position="1"/>
        <end position="19"/>
    </location>
</feature>
<reference evidence="3 4" key="2">
    <citation type="submission" date="2018-08" db="EMBL/GenBank/DDBJ databases">
        <authorList>
            <person name="Laetsch R D."/>
            <person name="Stevens L."/>
            <person name="Kumar S."/>
            <person name="Blaxter L. M."/>
        </authorList>
    </citation>
    <scope>NUCLEOTIDE SEQUENCE [LARGE SCALE GENOMIC DNA]</scope>
</reference>
<gene>
    <name evidence="3" type="ORF">NOO_LOCUS788</name>
</gene>
<evidence type="ECO:0000256" key="1">
    <source>
        <dbReference type="SAM" id="Phobius"/>
    </source>
</evidence>
<sequence>MWPSWTAVFVLYLASAVEAACSMRNLPKFAGEYIHYLLSWDCKLTVTRNWGGNSLREFRIVSDRSDICKSNGTGSPIHYVQVHPGTHRLPFLVFIIHFHKENGTNTNLWRVVRINITEIIYQKRLRLTILDSTRAEYSTLYTNYPLRTCAYHTVNSIYCFWQKGVEQWAQLYNISGVRTALEYRAASEAFYLEGRPIFGEIVGSLSGSVPRVLSFNYKVPGWLFETPVLTNLTVPGRRIQEMRKIGKVEGKLGQVAAMSIQSFIISDCRNSMCEYRYSSLGQIAKATTTCVFTSSFDAVSGVFEMPSLQPELEVSPSLQTIKPVLSSLIEKKRKEIEIIQWTEYCIVVIYAFTIALVFIIKLLIEVCVLVLHPDDIPIFEQYFTTVYKCLFFGLAADALDIQTFSHKISSKVFRKLMNKLAVEASRSDLNKGFTIAIYNC</sequence>
<keyword evidence="2" id="KW-0732">Signal</keyword>
<name>A0A182DYN7_ONCOC</name>
<feature type="transmembrane region" description="Helical" evidence="1">
    <location>
        <begin position="347"/>
        <end position="371"/>
    </location>
</feature>
<protein>
    <submittedName>
        <fullName evidence="5">Glycoprotein</fullName>
    </submittedName>
</protein>
<keyword evidence="1" id="KW-0812">Transmembrane</keyword>
<dbReference type="OrthoDB" id="5791272at2759"/>
<evidence type="ECO:0000313" key="3">
    <source>
        <dbReference type="EMBL" id="VDK62850.1"/>
    </source>
</evidence>
<accession>A0A182DYN7</accession>